<protein>
    <recommendedName>
        <fullName evidence="8">Cytidylate kinase</fullName>
        <shortName evidence="8">CK</shortName>
        <ecNumber evidence="8">2.7.4.25</ecNumber>
    </recommendedName>
    <alternativeName>
        <fullName evidence="8">Cytidine monophosphate kinase</fullName>
        <shortName evidence="8">CMP kinase</shortName>
    </alternativeName>
</protein>
<keyword evidence="2 8" id="KW-0808">Transferase</keyword>
<name>A0A844M020_9GAMM</name>
<feature type="domain" description="Cytidylate kinase" evidence="9">
    <location>
        <begin position="6"/>
        <end position="225"/>
    </location>
</feature>
<gene>
    <name evidence="8" type="primary">cmk</name>
    <name evidence="10" type="ORF">GB996_04870</name>
</gene>
<dbReference type="HAMAP" id="MF_00238">
    <property type="entry name" value="Cytidyl_kinase_type1"/>
    <property type="match status" value="1"/>
</dbReference>
<comment type="catalytic activity">
    <reaction evidence="6 8">
        <text>dCMP + ATP = dCDP + ADP</text>
        <dbReference type="Rhea" id="RHEA:25094"/>
        <dbReference type="ChEBI" id="CHEBI:30616"/>
        <dbReference type="ChEBI" id="CHEBI:57566"/>
        <dbReference type="ChEBI" id="CHEBI:58593"/>
        <dbReference type="ChEBI" id="CHEBI:456216"/>
        <dbReference type="EC" id="2.7.4.25"/>
    </reaction>
</comment>
<dbReference type="InterPro" id="IPR011994">
    <property type="entry name" value="Cytidylate_kinase_dom"/>
</dbReference>
<keyword evidence="5 8" id="KW-0067">ATP-binding</keyword>
<evidence type="ECO:0000256" key="2">
    <source>
        <dbReference type="ARBA" id="ARBA00022679"/>
    </source>
</evidence>
<evidence type="ECO:0000259" key="9">
    <source>
        <dbReference type="Pfam" id="PF02224"/>
    </source>
</evidence>
<dbReference type="GO" id="GO:0005737">
    <property type="term" value="C:cytoplasm"/>
    <property type="evidence" value="ECO:0007669"/>
    <property type="project" value="UniProtKB-SubCell"/>
</dbReference>
<dbReference type="GO" id="GO:0005524">
    <property type="term" value="F:ATP binding"/>
    <property type="evidence" value="ECO:0007669"/>
    <property type="project" value="UniProtKB-UniRule"/>
</dbReference>
<sequence length="232" mass="24750">MSFPVITIDGPSGAGKGTVCLRLAQALGYRLLDSGALYRIVGLKAFEAGLLNELSLTEQVVADITELTQSLDIQFLPRDTGDVDIVVDGVNVAGEIRNETVGGYASKVAALPSVREALLALQKNMANESGLIADGRDMGTVVFPNADAKVYLTASAEARADRRVAQLQQAGERADYAAILTSIQERDERDENRSVAPSKPAKDALVLDSSSMNADDVFAQIKKFCQQKGISF</sequence>
<evidence type="ECO:0000313" key="11">
    <source>
        <dbReference type="Proteomes" id="UP000442109"/>
    </source>
</evidence>
<dbReference type="RefSeq" id="WP_155587015.1">
    <property type="nucleotide sequence ID" value="NZ_WFKQ01000003.1"/>
</dbReference>
<dbReference type="InterPro" id="IPR027417">
    <property type="entry name" value="P-loop_NTPase"/>
</dbReference>
<keyword evidence="4 8" id="KW-0418">Kinase</keyword>
<evidence type="ECO:0000256" key="3">
    <source>
        <dbReference type="ARBA" id="ARBA00022741"/>
    </source>
</evidence>
<dbReference type="InterPro" id="IPR003136">
    <property type="entry name" value="Cytidylate_kin"/>
</dbReference>
<evidence type="ECO:0000256" key="4">
    <source>
        <dbReference type="ARBA" id="ARBA00022777"/>
    </source>
</evidence>
<dbReference type="SUPFAM" id="SSF52540">
    <property type="entry name" value="P-loop containing nucleoside triphosphate hydrolases"/>
    <property type="match status" value="1"/>
</dbReference>
<keyword evidence="3 8" id="KW-0547">Nucleotide-binding</keyword>
<comment type="subcellular location">
    <subcellularLocation>
        <location evidence="8">Cytoplasm</location>
    </subcellularLocation>
</comment>
<dbReference type="EC" id="2.7.4.25" evidence="8"/>
<dbReference type="CDD" id="cd02020">
    <property type="entry name" value="CMPK"/>
    <property type="match status" value="1"/>
</dbReference>
<feature type="binding site" evidence="8">
    <location>
        <begin position="10"/>
        <end position="18"/>
    </location>
    <ligand>
        <name>ATP</name>
        <dbReference type="ChEBI" id="CHEBI:30616"/>
    </ligand>
</feature>
<keyword evidence="8" id="KW-0963">Cytoplasm</keyword>
<dbReference type="GO" id="GO:0006220">
    <property type="term" value="P:pyrimidine nucleotide metabolic process"/>
    <property type="evidence" value="ECO:0007669"/>
    <property type="project" value="UniProtKB-UniRule"/>
</dbReference>
<evidence type="ECO:0000256" key="8">
    <source>
        <dbReference type="HAMAP-Rule" id="MF_00238"/>
    </source>
</evidence>
<comment type="catalytic activity">
    <reaction evidence="7 8">
        <text>CMP + ATP = CDP + ADP</text>
        <dbReference type="Rhea" id="RHEA:11600"/>
        <dbReference type="ChEBI" id="CHEBI:30616"/>
        <dbReference type="ChEBI" id="CHEBI:58069"/>
        <dbReference type="ChEBI" id="CHEBI:60377"/>
        <dbReference type="ChEBI" id="CHEBI:456216"/>
        <dbReference type="EC" id="2.7.4.25"/>
    </reaction>
</comment>
<evidence type="ECO:0000256" key="7">
    <source>
        <dbReference type="ARBA" id="ARBA00048478"/>
    </source>
</evidence>
<evidence type="ECO:0000313" key="10">
    <source>
        <dbReference type="EMBL" id="MUG32124.1"/>
    </source>
</evidence>
<evidence type="ECO:0000256" key="5">
    <source>
        <dbReference type="ARBA" id="ARBA00022840"/>
    </source>
</evidence>
<proteinExistence type="inferred from homology"/>
<dbReference type="Gene3D" id="3.40.50.300">
    <property type="entry name" value="P-loop containing nucleotide triphosphate hydrolases"/>
    <property type="match status" value="1"/>
</dbReference>
<reference evidence="10 11" key="1">
    <citation type="journal article" date="2019" name="PLoS ONE">
        <title>Pup mortality in New Zealand sea lions (Phocarctos hookeri) at Enderby Island, Auckland Islands, 2013-18.</title>
        <authorList>
            <person name="Michael S.A."/>
            <person name="Hayman D.T.S."/>
            <person name="Gray R."/>
            <person name="Zhang J."/>
            <person name="Rogers L."/>
            <person name="Roe W.D."/>
        </authorList>
    </citation>
    <scope>NUCLEOTIDE SEQUENCE [LARGE SCALE GENOMIC DNA]</scope>
    <source>
        <strain evidence="10 11">SM868</strain>
    </source>
</reference>
<dbReference type="EMBL" id="WFKQ01000003">
    <property type="protein sequence ID" value="MUG32124.1"/>
    <property type="molecule type" value="Genomic_DNA"/>
</dbReference>
<keyword evidence="11" id="KW-1185">Reference proteome</keyword>
<comment type="similarity">
    <text evidence="1 8">Belongs to the cytidylate kinase family. Type 1 subfamily.</text>
</comment>
<dbReference type="AlphaFoldDB" id="A0A844M020"/>
<dbReference type="GO" id="GO:0036431">
    <property type="term" value="F:dCMP kinase activity"/>
    <property type="evidence" value="ECO:0007669"/>
    <property type="project" value="InterPro"/>
</dbReference>
<dbReference type="NCBIfam" id="TIGR00017">
    <property type="entry name" value="cmk"/>
    <property type="match status" value="1"/>
</dbReference>
<comment type="caution">
    <text evidence="10">The sequence shown here is derived from an EMBL/GenBank/DDBJ whole genome shotgun (WGS) entry which is preliminary data.</text>
</comment>
<dbReference type="OrthoDB" id="9807434at2"/>
<evidence type="ECO:0000256" key="1">
    <source>
        <dbReference type="ARBA" id="ARBA00009427"/>
    </source>
</evidence>
<dbReference type="Proteomes" id="UP000442109">
    <property type="component" value="Unassembled WGS sequence"/>
</dbReference>
<accession>A0A844M020</accession>
<dbReference type="Pfam" id="PF02224">
    <property type="entry name" value="Cytidylate_kin"/>
    <property type="match status" value="1"/>
</dbReference>
<evidence type="ECO:0000256" key="6">
    <source>
        <dbReference type="ARBA" id="ARBA00047615"/>
    </source>
</evidence>
<organism evidence="10 11">
    <name type="scientific">Psychrobacter sanguinis</name>
    <dbReference type="NCBI Taxonomy" id="861445"/>
    <lineage>
        <taxon>Bacteria</taxon>
        <taxon>Pseudomonadati</taxon>
        <taxon>Pseudomonadota</taxon>
        <taxon>Gammaproteobacteria</taxon>
        <taxon>Moraxellales</taxon>
        <taxon>Moraxellaceae</taxon>
        <taxon>Psychrobacter</taxon>
    </lineage>
</organism>